<feature type="domain" description="Dienelactone hydrolase" evidence="1">
    <location>
        <begin position="18"/>
        <end position="235"/>
    </location>
</feature>
<dbReference type="InterPro" id="IPR002925">
    <property type="entry name" value="Dienelactn_hydro"/>
</dbReference>
<sequence>MAIEEINFDYADESTTCKGVLFLPESSSSCPAVLVAHTWKGISDFEINKAKELAKLGYAGLAIDIFGSGVNGKNIEENQALIKPYVDNRKKFRARVESAISAVKSHPSIDGGKIGLIGYCFGGMAVLEIARSGLDVSGVVSFHGLLNRSEEPINKIHSKILVLHGDKDPMVPRDIVQDFYDEMDESDANWEFISYGNAMHAFTNPEANDPSFGTQYNETANQRSWNSMKLFFEEVF</sequence>
<reference evidence="2 3" key="1">
    <citation type="journal article" date="2018" name="Microbiome">
        <title>Fine metagenomic profile of the Mediterranean stratified and mixed water columns revealed by assembly and recruitment.</title>
        <authorList>
            <person name="Haro-Moreno J.M."/>
            <person name="Lopez-Perez M."/>
            <person name="De La Torre J.R."/>
            <person name="Picazo A."/>
            <person name="Camacho A."/>
            <person name="Rodriguez-Valera F."/>
        </authorList>
    </citation>
    <scope>NUCLEOTIDE SEQUENCE [LARGE SCALE GENOMIC DNA]</scope>
    <source>
        <strain evidence="2">MED-G82</strain>
    </source>
</reference>
<dbReference type="EMBL" id="QOPE01000036">
    <property type="protein sequence ID" value="RCL39813.1"/>
    <property type="molecule type" value="Genomic_DNA"/>
</dbReference>
<dbReference type="PANTHER" id="PTHR22946:SF0">
    <property type="entry name" value="DIENELACTONE HYDROLASE DOMAIN-CONTAINING PROTEIN"/>
    <property type="match status" value="1"/>
</dbReference>
<dbReference type="SUPFAM" id="SSF53474">
    <property type="entry name" value="alpha/beta-Hydrolases"/>
    <property type="match status" value="1"/>
</dbReference>
<dbReference type="InterPro" id="IPR050261">
    <property type="entry name" value="FrsA_esterase"/>
</dbReference>
<dbReference type="AlphaFoldDB" id="A0A368BR87"/>
<dbReference type="GO" id="GO:0016787">
    <property type="term" value="F:hydrolase activity"/>
    <property type="evidence" value="ECO:0007669"/>
    <property type="project" value="UniProtKB-KW"/>
</dbReference>
<keyword evidence="2" id="KW-0378">Hydrolase</keyword>
<gene>
    <name evidence="2" type="ORF">DBW96_04170</name>
</gene>
<proteinExistence type="predicted"/>
<dbReference type="InterPro" id="IPR029058">
    <property type="entry name" value="AB_hydrolase_fold"/>
</dbReference>
<accession>A0A368BR87</accession>
<evidence type="ECO:0000313" key="3">
    <source>
        <dbReference type="Proteomes" id="UP000253307"/>
    </source>
</evidence>
<organism evidence="2 3">
    <name type="scientific">SAR86 cluster bacterium</name>
    <dbReference type="NCBI Taxonomy" id="2030880"/>
    <lineage>
        <taxon>Bacteria</taxon>
        <taxon>Pseudomonadati</taxon>
        <taxon>Pseudomonadota</taxon>
        <taxon>Gammaproteobacteria</taxon>
        <taxon>SAR86 cluster</taxon>
    </lineage>
</organism>
<dbReference type="Proteomes" id="UP000253307">
    <property type="component" value="Unassembled WGS sequence"/>
</dbReference>
<dbReference type="Gene3D" id="3.40.50.1820">
    <property type="entry name" value="alpha/beta hydrolase"/>
    <property type="match status" value="1"/>
</dbReference>
<evidence type="ECO:0000259" key="1">
    <source>
        <dbReference type="Pfam" id="PF01738"/>
    </source>
</evidence>
<name>A0A368BR87_9GAMM</name>
<protein>
    <submittedName>
        <fullName evidence="2">Dienelactone hydrolase family protein</fullName>
    </submittedName>
</protein>
<comment type="caution">
    <text evidence="2">The sequence shown here is derived from an EMBL/GenBank/DDBJ whole genome shotgun (WGS) entry which is preliminary data.</text>
</comment>
<dbReference type="Pfam" id="PF01738">
    <property type="entry name" value="DLH"/>
    <property type="match status" value="1"/>
</dbReference>
<evidence type="ECO:0000313" key="2">
    <source>
        <dbReference type="EMBL" id="RCL39813.1"/>
    </source>
</evidence>
<dbReference type="PANTHER" id="PTHR22946">
    <property type="entry name" value="DIENELACTONE HYDROLASE DOMAIN-CONTAINING PROTEIN-RELATED"/>
    <property type="match status" value="1"/>
</dbReference>